<dbReference type="RefSeq" id="WP_092541736.1">
    <property type="nucleotide sequence ID" value="NZ_FOKV01000003.1"/>
</dbReference>
<dbReference type="Proteomes" id="UP000199438">
    <property type="component" value="Unassembled WGS sequence"/>
</dbReference>
<keyword evidence="2" id="KW-1185">Reference proteome</keyword>
<dbReference type="OrthoDB" id="982433at2"/>
<dbReference type="PROSITE" id="PS51257">
    <property type="entry name" value="PROKAR_LIPOPROTEIN"/>
    <property type="match status" value="1"/>
</dbReference>
<reference evidence="2" key="1">
    <citation type="submission" date="2016-10" db="EMBL/GenBank/DDBJ databases">
        <authorList>
            <person name="Varghese N."/>
            <person name="Submissions S."/>
        </authorList>
    </citation>
    <scope>NUCLEOTIDE SEQUENCE [LARGE SCALE GENOMIC DNA]</scope>
    <source>
        <strain evidence="2">DSM 24499</strain>
    </source>
</reference>
<protein>
    <recommendedName>
        <fullName evidence="3">Deoxyribose-phosphate aldolase</fullName>
    </recommendedName>
</protein>
<accession>A0A1I1HTG1</accession>
<gene>
    <name evidence="1" type="ORF">SAMN04487907_10394</name>
</gene>
<name>A0A1I1HTG1_9FLAO</name>
<evidence type="ECO:0000313" key="2">
    <source>
        <dbReference type="Proteomes" id="UP000199438"/>
    </source>
</evidence>
<dbReference type="AlphaFoldDB" id="A0A1I1HTG1"/>
<dbReference type="InterPro" id="IPR045444">
    <property type="entry name" value="DUF6503"/>
</dbReference>
<organism evidence="1 2">
    <name type="scientific">Zunongwangia mangrovi</name>
    <dbReference type="NCBI Taxonomy" id="1334022"/>
    <lineage>
        <taxon>Bacteria</taxon>
        <taxon>Pseudomonadati</taxon>
        <taxon>Bacteroidota</taxon>
        <taxon>Flavobacteriia</taxon>
        <taxon>Flavobacteriales</taxon>
        <taxon>Flavobacteriaceae</taxon>
        <taxon>Zunongwangia</taxon>
    </lineage>
</organism>
<proteinExistence type="predicted"/>
<dbReference type="Pfam" id="PF20113">
    <property type="entry name" value="DUF6503"/>
    <property type="match status" value="1"/>
</dbReference>
<dbReference type="STRING" id="1334022.SAMN04487907_10394"/>
<evidence type="ECO:0008006" key="3">
    <source>
        <dbReference type="Google" id="ProtNLM"/>
    </source>
</evidence>
<evidence type="ECO:0000313" key="1">
    <source>
        <dbReference type="EMBL" id="SFC24743.1"/>
    </source>
</evidence>
<sequence>MKKITLLLIISVFSISCQQKELDAKEIINRSIEASGGKKYDSATITFNFRDKHYKSTRKNGQFQLERHQEDSLGNKIIDKLTNNDFSRTQNEKPVNLPDSTASAYSNSVNSVHYFVQLPYGLNGDAVNKDLLGKDSIKGKEYYEIKVSFNQDGGGTDYEDEYLYWINTNTFTVDYLAYSYHVNEGGIRFREAFNERMIKGIRFVDYKNYAEDDLSTPLESLDELYEAGELELFSEIITEDVEVNFSE</sequence>
<dbReference type="EMBL" id="FOKV01000003">
    <property type="protein sequence ID" value="SFC24743.1"/>
    <property type="molecule type" value="Genomic_DNA"/>
</dbReference>